<dbReference type="NCBIfam" id="NF033779">
    <property type="entry name" value="Tim44_TimA_adap"/>
    <property type="match status" value="1"/>
</dbReference>
<dbReference type="InterPro" id="IPR007379">
    <property type="entry name" value="Tim44-like_dom"/>
</dbReference>
<dbReference type="PANTHER" id="PTHR41542:SF1">
    <property type="entry name" value="BLL5807 PROTEIN"/>
    <property type="match status" value="1"/>
</dbReference>
<dbReference type="PIRSF" id="PIRSF031890">
    <property type="entry name" value="UCP031890_transporter_Tim44"/>
    <property type="match status" value="1"/>
</dbReference>
<dbReference type="PANTHER" id="PTHR41542">
    <property type="entry name" value="BLL5807 PROTEIN"/>
    <property type="match status" value="1"/>
</dbReference>
<proteinExistence type="predicted"/>
<dbReference type="RefSeq" id="WP_213160724.1">
    <property type="nucleotide sequence ID" value="NZ_CP058214.1"/>
</dbReference>
<protein>
    <submittedName>
        <fullName evidence="3">Tim44 domain-containing protein</fullName>
    </submittedName>
</protein>
<dbReference type="EMBL" id="CP058214">
    <property type="protein sequence ID" value="QPC43361.1"/>
    <property type="molecule type" value="Genomic_DNA"/>
</dbReference>
<evidence type="ECO:0000313" key="3">
    <source>
        <dbReference type="EMBL" id="QPC43361.1"/>
    </source>
</evidence>
<evidence type="ECO:0000313" key="4">
    <source>
        <dbReference type="Proteomes" id="UP000593594"/>
    </source>
</evidence>
<dbReference type="Pfam" id="PF04280">
    <property type="entry name" value="Tim44"/>
    <property type="match status" value="1"/>
</dbReference>
<dbReference type="Gene3D" id="3.10.450.240">
    <property type="match status" value="1"/>
</dbReference>
<gene>
    <name evidence="3" type="ORF">HW532_12060</name>
</gene>
<reference evidence="3 4" key="1">
    <citation type="submission" date="2020-06" db="EMBL/GenBank/DDBJ databases">
        <title>Genome sequence of 2 isolates from Red Sea Mangroves.</title>
        <authorList>
            <person name="Sefrji F."/>
            <person name="Michoud G."/>
            <person name="Merlino G."/>
            <person name="Daffonchio D."/>
        </authorList>
    </citation>
    <scope>NUCLEOTIDE SEQUENCE [LARGE SCALE GENOMIC DNA]</scope>
    <source>
        <strain evidence="3 4">R1DC25</strain>
    </source>
</reference>
<dbReference type="SMART" id="SM00978">
    <property type="entry name" value="Tim44"/>
    <property type="match status" value="1"/>
</dbReference>
<feature type="region of interest" description="Disordered" evidence="1">
    <location>
        <begin position="32"/>
        <end position="82"/>
    </location>
</feature>
<dbReference type="InterPro" id="IPR032710">
    <property type="entry name" value="NTF2-like_dom_sf"/>
</dbReference>
<evidence type="ECO:0000259" key="2">
    <source>
        <dbReference type="SMART" id="SM00978"/>
    </source>
</evidence>
<dbReference type="AlphaFoldDB" id="A0A7S8C4R3"/>
<feature type="compositionally biased region" description="Basic and acidic residues" evidence="1">
    <location>
        <begin position="32"/>
        <end position="49"/>
    </location>
</feature>
<dbReference type="KEGG" id="kmn:HW532_12060"/>
<name>A0A7S8C4R3_9HYPH</name>
<sequence>MSEAFDPLNLLLLAVAVVIFLRLRSVLGRRTGNERRPYDPFSTGERHDGQPAGASQDGKVIPMPGQENRNAGAGSDARGEEAAPVWEGYAKEGSAVASGLEAIAGADRSFTPKSFVEGARAAYEMIVTAFAEGDRRTLRNLLSRDVFDGFSKVIDEREKAGQTLETSFVGIDEATIVGAELDGRKANVTVRFVSELITATKDSEGRIVDGDPKRVREVTDVWTFMRDVTSRDPNWKLVATEASS</sequence>
<evidence type="ECO:0000256" key="1">
    <source>
        <dbReference type="SAM" id="MobiDB-lite"/>
    </source>
</evidence>
<organism evidence="3 4">
    <name type="scientific">Kaustia mangrovi</name>
    <dbReference type="NCBI Taxonomy" id="2593653"/>
    <lineage>
        <taxon>Bacteria</taxon>
        <taxon>Pseudomonadati</taxon>
        <taxon>Pseudomonadota</taxon>
        <taxon>Alphaproteobacteria</taxon>
        <taxon>Hyphomicrobiales</taxon>
        <taxon>Parvibaculaceae</taxon>
        <taxon>Kaustia</taxon>
    </lineage>
</organism>
<feature type="domain" description="Tim44-like" evidence="2">
    <location>
        <begin position="96"/>
        <end position="242"/>
    </location>
</feature>
<dbReference type="InterPro" id="IPR016985">
    <property type="entry name" value="UCP031890_Tim44-rel"/>
</dbReference>
<dbReference type="SUPFAM" id="SSF54427">
    <property type="entry name" value="NTF2-like"/>
    <property type="match status" value="1"/>
</dbReference>
<keyword evidence="4" id="KW-1185">Reference proteome</keyword>
<dbReference type="Proteomes" id="UP000593594">
    <property type="component" value="Chromosome"/>
</dbReference>
<accession>A0A7S8C4R3</accession>